<gene>
    <name evidence="2" type="primary">orf224</name>
</gene>
<sequence>MILTYSYMYRLKKKKRSQIQYVDHSNYSFFFYLNLCLNNDYSLLTFFFLNIFKKLYKNDYFILKNNKNMLSNEYGLFFKIFVFIDKQFKNFKNFSLGEFIIWICKKEQTAVVSSIFILILKIYNADYKNFFWNNLLLFKLSKILIYFTTFLILENILNHIDYLNVSNIKSYIITKKFNIIKASEILKNYFSNNYFIKKKCLIIYENLNFIFLKNIIILNLIVSL</sequence>
<keyword evidence="2" id="KW-0542">Nucleomorph</keyword>
<feature type="transmembrane region" description="Helical" evidence="1">
    <location>
        <begin position="29"/>
        <end position="52"/>
    </location>
</feature>
<protein>
    <submittedName>
        <fullName evidence="2">Uncharacterized protein</fullName>
    </submittedName>
</protein>
<evidence type="ECO:0000256" key="1">
    <source>
        <dbReference type="SAM" id="Phobius"/>
    </source>
</evidence>
<reference evidence="2 3" key="1">
    <citation type="journal article" date="2001" name="Nature">
        <title>The highly reduced genome of an enslaved algal nucleus.</title>
        <authorList>
            <person name="Douglas S."/>
            <person name="Zauner S."/>
            <person name="Fraunholz M."/>
            <person name="Beaton M."/>
            <person name="Penny S."/>
            <person name="Deng L."/>
            <person name="Wu X."/>
            <person name="Reith M."/>
            <person name="Cavalier-Smith T."/>
            <person name="Maier U."/>
        </authorList>
    </citation>
    <scope>NUCLEOTIDE SEQUENCE [LARGE SCALE GENOMIC DNA]</scope>
</reference>
<proteinExistence type="predicted"/>
<organism evidence="2 3">
    <name type="scientific">Guillardia theta</name>
    <name type="common">Cryptophyte</name>
    <name type="synonym">Cryptomonas phi</name>
    <dbReference type="NCBI Taxonomy" id="55529"/>
    <lineage>
        <taxon>Eukaryota</taxon>
        <taxon>Cryptophyceae</taxon>
        <taxon>Pyrenomonadales</taxon>
        <taxon>Geminigeraceae</taxon>
        <taxon>Guillardia</taxon>
    </lineage>
</organism>
<dbReference type="GeneID" id="857138"/>
<accession>Q98SB8</accession>
<keyword evidence="1" id="KW-0472">Membrane</keyword>
<keyword evidence="1" id="KW-0812">Transmembrane</keyword>
<feature type="transmembrane region" description="Helical" evidence="1">
    <location>
        <begin position="131"/>
        <end position="153"/>
    </location>
</feature>
<feature type="transmembrane region" description="Helical" evidence="1">
    <location>
        <begin position="201"/>
        <end position="222"/>
    </location>
</feature>
<dbReference type="EMBL" id="AF083031">
    <property type="protein sequence ID" value="AAK39665.1"/>
    <property type="molecule type" value="Genomic_DNA"/>
</dbReference>
<evidence type="ECO:0000313" key="3">
    <source>
        <dbReference type="Proteomes" id="UP000242167"/>
    </source>
</evidence>
<evidence type="ECO:0000313" key="2">
    <source>
        <dbReference type="EMBL" id="AAK39665.1"/>
    </source>
</evidence>
<dbReference type="Proteomes" id="UP000242167">
    <property type="component" value="Nucleomorph 3"/>
</dbReference>
<keyword evidence="1" id="KW-1133">Transmembrane helix</keyword>
<dbReference type="PIR" id="D90121">
    <property type="entry name" value="D90121"/>
</dbReference>
<geneLocation type="nucleomorph" evidence="2"/>
<name>Q98SB8_GUITH</name>
<dbReference type="AlphaFoldDB" id="Q98SB8"/>
<dbReference type="RefSeq" id="XP_001713356.1">
    <property type="nucleotide sequence ID" value="XM_001713304.1"/>
</dbReference>